<name>B4J0J6_DROGR</name>
<dbReference type="STRING" id="7222.B4J0J6"/>
<dbReference type="OMA" id="CIERPGH"/>
<keyword evidence="1" id="KW-1133">Transmembrane helix</keyword>
<keyword evidence="1" id="KW-0812">Transmembrane</keyword>
<evidence type="ECO:0000256" key="1">
    <source>
        <dbReference type="SAM" id="Phobius"/>
    </source>
</evidence>
<protein>
    <submittedName>
        <fullName evidence="2">GH16487</fullName>
    </submittedName>
</protein>
<dbReference type="HOGENOM" id="CLU_2443125_0_0_1"/>
<evidence type="ECO:0000313" key="2">
    <source>
        <dbReference type="EMBL" id="EDV96832.1"/>
    </source>
</evidence>
<dbReference type="Proteomes" id="UP000001070">
    <property type="component" value="Unassembled WGS sequence"/>
</dbReference>
<sequence>MTTTVLDSSNELSQFIDSDILVPWGRIACRRYGKRQVRPLLATYGWMNNMGSFACFIPLLYSAHMSVVCIERPGHGRSSHYPALSVRLVV</sequence>
<keyword evidence="3" id="KW-1185">Reference proteome</keyword>
<dbReference type="InParanoid" id="B4J0J6"/>
<organism evidence="3">
    <name type="scientific">Drosophila grimshawi</name>
    <name type="common">Hawaiian fruit fly</name>
    <name type="synonym">Idiomyia grimshawi</name>
    <dbReference type="NCBI Taxonomy" id="7222"/>
    <lineage>
        <taxon>Eukaryota</taxon>
        <taxon>Metazoa</taxon>
        <taxon>Ecdysozoa</taxon>
        <taxon>Arthropoda</taxon>
        <taxon>Hexapoda</taxon>
        <taxon>Insecta</taxon>
        <taxon>Pterygota</taxon>
        <taxon>Neoptera</taxon>
        <taxon>Endopterygota</taxon>
        <taxon>Diptera</taxon>
        <taxon>Brachycera</taxon>
        <taxon>Muscomorpha</taxon>
        <taxon>Ephydroidea</taxon>
        <taxon>Drosophilidae</taxon>
        <taxon>Drosophila</taxon>
        <taxon>Hawaiian Drosophila</taxon>
    </lineage>
</organism>
<accession>B4J0J6</accession>
<keyword evidence="1" id="KW-0472">Membrane</keyword>
<dbReference type="InterPro" id="IPR029058">
    <property type="entry name" value="AB_hydrolase_fold"/>
</dbReference>
<dbReference type="EMBL" id="CH916366">
    <property type="protein sequence ID" value="EDV96832.1"/>
    <property type="molecule type" value="Genomic_DNA"/>
</dbReference>
<proteinExistence type="predicted"/>
<feature type="transmembrane region" description="Helical" evidence="1">
    <location>
        <begin position="50"/>
        <end position="70"/>
    </location>
</feature>
<reference evidence="2 3" key="1">
    <citation type="journal article" date="2007" name="Nature">
        <title>Evolution of genes and genomes on the Drosophila phylogeny.</title>
        <authorList>
            <consortium name="Drosophila 12 Genomes Consortium"/>
            <person name="Clark A.G."/>
            <person name="Eisen M.B."/>
            <person name="Smith D.R."/>
            <person name="Bergman C.M."/>
            <person name="Oliver B."/>
            <person name="Markow T.A."/>
            <person name="Kaufman T.C."/>
            <person name="Kellis M."/>
            <person name="Gelbart W."/>
            <person name="Iyer V.N."/>
            <person name="Pollard D.A."/>
            <person name="Sackton T.B."/>
            <person name="Larracuente A.M."/>
            <person name="Singh N.D."/>
            <person name="Abad J.P."/>
            <person name="Abt D.N."/>
            <person name="Adryan B."/>
            <person name="Aguade M."/>
            <person name="Akashi H."/>
            <person name="Anderson W.W."/>
            <person name="Aquadro C.F."/>
            <person name="Ardell D.H."/>
            <person name="Arguello R."/>
            <person name="Artieri C.G."/>
            <person name="Barbash D.A."/>
            <person name="Barker D."/>
            <person name="Barsanti P."/>
            <person name="Batterham P."/>
            <person name="Batzoglou S."/>
            <person name="Begun D."/>
            <person name="Bhutkar A."/>
            <person name="Blanco E."/>
            <person name="Bosak S.A."/>
            <person name="Bradley R.K."/>
            <person name="Brand A.D."/>
            <person name="Brent M.R."/>
            <person name="Brooks A.N."/>
            <person name="Brown R.H."/>
            <person name="Butlin R.K."/>
            <person name="Caggese C."/>
            <person name="Calvi B.R."/>
            <person name="Bernardo de Carvalho A."/>
            <person name="Caspi A."/>
            <person name="Castrezana S."/>
            <person name="Celniker S.E."/>
            <person name="Chang J.L."/>
            <person name="Chapple C."/>
            <person name="Chatterji S."/>
            <person name="Chinwalla A."/>
            <person name="Civetta A."/>
            <person name="Clifton S.W."/>
            <person name="Comeron J.M."/>
            <person name="Costello J.C."/>
            <person name="Coyne J.A."/>
            <person name="Daub J."/>
            <person name="David R.G."/>
            <person name="Delcher A.L."/>
            <person name="Delehaunty K."/>
            <person name="Do C.B."/>
            <person name="Ebling H."/>
            <person name="Edwards K."/>
            <person name="Eickbush T."/>
            <person name="Evans J.D."/>
            <person name="Filipski A."/>
            <person name="Findeiss S."/>
            <person name="Freyhult E."/>
            <person name="Fulton L."/>
            <person name="Fulton R."/>
            <person name="Garcia A.C."/>
            <person name="Gardiner A."/>
            <person name="Garfield D.A."/>
            <person name="Garvin B.E."/>
            <person name="Gibson G."/>
            <person name="Gilbert D."/>
            <person name="Gnerre S."/>
            <person name="Godfrey J."/>
            <person name="Good R."/>
            <person name="Gotea V."/>
            <person name="Gravely B."/>
            <person name="Greenberg A.J."/>
            <person name="Griffiths-Jones S."/>
            <person name="Gross S."/>
            <person name="Guigo R."/>
            <person name="Gustafson E.A."/>
            <person name="Haerty W."/>
            <person name="Hahn M.W."/>
            <person name="Halligan D.L."/>
            <person name="Halpern A.L."/>
            <person name="Halter G.M."/>
            <person name="Han M.V."/>
            <person name="Heger A."/>
            <person name="Hillier L."/>
            <person name="Hinrichs A.S."/>
            <person name="Holmes I."/>
            <person name="Hoskins R.A."/>
            <person name="Hubisz M.J."/>
            <person name="Hultmark D."/>
            <person name="Huntley M.A."/>
            <person name="Jaffe D.B."/>
            <person name="Jagadeeshan S."/>
            <person name="Jeck W.R."/>
            <person name="Johnson J."/>
            <person name="Jones C.D."/>
            <person name="Jordan W.C."/>
            <person name="Karpen G.H."/>
            <person name="Kataoka E."/>
            <person name="Keightley P.D."/>
            <person name="Kheradpour P."/>
            <person name="Kirkness E.F."/>
            <person name="Koerich L.B."/>
            <person name="Kristiansen K."/>
            <person name="Kudrna D."/>
            <person name="Kulathinal R.J."/>
            <person name="Kumar S."/>
            <person name="Kwok R."/>
            <person name="Lander E."/>
            <person name="Langley C.H."/>
            <person name="Lapoint R."/>
            <person name="Lazzaro B.P."/>
            <person name="Lee S.J."/>
            <person name="Levesque L."/>
            <person name="Li R."/>
            <person name="Lin C.F."/>
            <person name="Lin M.F."/>
            <person name="Lindblad-Toh K."/>
            <person name="Llopart A."/>
            <person name="Long M."/>
            <person name="Low L."/>
            <person name="Lozovsky E."/>
            <person name="Lu J."/>
            <person name="Luo M."/>
            <person name="Machado C.A."/>
            <person name="Makalowski W."/>
            <person name="Marzo M."/>
            <person name="Matsuda M."/>
            <person name="Matzkin L."/>
            <person name="McAllister B."/>
            <person name="McBride C.S."/>
            <person name="McKernan B."/>
            <person name="McKernan K."/>
            <person name="Mendez-Lago M."/>
            <person name="Minx P."/>
            <person name="Mollenhauer M.U."/>
            <person name="Montooth K."/>
            <person name="Mount S.M."/>
            <person name="Mu X."/>
            <person name="Myers E."/>
            <person name="Negre B."/>
            <person name="Newfeld S."/>
            <person name="Nielsen R."/>
            <person name="Noor M.A."/>
            <person name="O'Grady P."/>
            <person name="Pachter L."/>
            <person name="Papaceit M."/>
            <person name="Parisi M.J."/>
            <person name="Parisi M."/>
            <person name="Parts L."/>
            <person name="Pedersen J.S."/>
            <person name="Pesole G."/>
            <person name="Phillippy A.M."/>
            <person name="Ponting C.P."/>
            <person name="Pop M."/>
            <person name="Porcelli D."/>
            <person name="Powell J.R."/>
            <person name="Prohaska S."/>
            <person name="Pruitt K."/>
            <person name="Puig M."/>
            <person name="Quesneville H."/>
            <person name="Ram K.R."/>
            <person name="Rand D."/>
            <person name="Rasmussen M.D."/>
            <person name="Reed L.K."/>
            <person name="Reenan R."/>
            <person name="Reily A."/>
            <person name="Remington K.A."/>
            <person name="Rieger T.T."/>
            <person name="Ritchie M.G."/>
            <person name="Robin C."/>
            <person name="Rogers Y.H."/>
            <person name="Rohde C."/>
            <person name="Rozas J."/>
            <person name="Rubenfield M.J."/>
            <person name="Ruiz A."/>
            <person name="Russo S."/>
            <person name="Salzberg S.L."/>
            <person name="Sanchez-Gracia A."/>
            <person name="Saranga D.J."/>
            <person name="Sato H."/>
            <person name="Schaeffer S.W."/>
            <person name="Schatz M.C."/>
            <person name="Schlenke T."/>
            <person name="Schwartz R."/>
            <person name="Segarra C."/>
            <person name="Singh R.S."/>
            <person name="Sirot L."/>
            <person name="Sirota M."/>
            <person name="Sisneros N.B."/>
            <person name="Smith C.D."/>
            <person name="Smith T.F."/>
            <person name="Spieth J."/>
            <person name="Stage D.E."/>
            <person name="Stark A."/>
            <person name="Stephan W."/>
            <person name="Strausberg R.L."/>
            <person name="Strempel S."/>
            <person name="Sturgill D."/>
            <person name="Sutton G."/>
            <person name="Sutton G.G."/>
            <person name="Tao W."/>
            <person name="Teichmann S."/>
            <person name="Tobari Y.N."/>
            <person name="Tomimura Y."/>
            <person name="Tsolas J.M."/>
            <person name="Valente V.L."/>
            <person name="Venter E."/>
            <person name="Venter J.C."/>
            <person name="Vicario S."/>
            <person name="Vieira F.G."/>
            <person name="Vilella A.J."/>
            <person name="Villasante A."/>
            <person name="Walenz B."/>
            <person name="Wang J."/>
            <person name="Wasserman M."/>
            <person name="Watts T."/>
            <person name="Wilson D."/>
            <person name="Wilson R.K."/>
            <person name="Wing R.A."/>
            <person name="Wolfner M.F."/>
            <person name="Wong A."/>
            <person name="Wong G.K."/>
            <person name="Wu C.I."/>
            <person name="Wu G."/>
            <person name="Yamamoto D."/>
            <person name="Yang H.P."/>
            <person name="Yang S.P."/>
            <person name="Yorke J.A."/>
            <person name="Yoshida K."/>
            <person name="Zdobnov E."/>
            <person name="Zhang P."/>
            <person name="Zhang Y."/>
            <person name="Zimin A.V."/>
            <person name="Baldwin J."/>
            <person name="Abdouelleil A."/>
            <person name="Abdulkadir J."/>
            <person name="Abebe A."/>
            <person name="Abera B."/>
            <person name="Abreu J."/>
            <person name="Acer S.C."/>
            <person name="Aftuck L."/>
            <person name="Alexander A."/>
            <person name="An P."/>
            <person name="Anderson E."/>
            <person name="Anderson S."/>
            <person name="Arachi H."/>
            <person name="Azer M."/>
            <person name="Bachantsang P."/>
            <person name="Barry A."/>
            <person name="Bayul T."/>
            <person name="Berlin A."/>
            <person name="Bessette D."/>
            <person name="Bloom T."/>
            <person name="Blye J."/>
            <person name="Boguslavskiy L."/>
            <person name="Bonnet C."/>
            <person name="Boukhgalter B."/>
            <person name="Bourzgui I."/>
            <person name="Brown A."/>
            <person name="Cahill P."/>
            <person name="Channer S."/>
            <person name="Cheshatsang Y."/>
            <person name="Chuda L."/>
            <person name="Citroen M."/>
            <person name="Collymore A."/>
            <person name="Cooke P."/>
            <person name="Costello M."/>
            <person name="D'Aco K."/>
            <person name="Daza R."/>
            <person name="De Haan G."/>
            <person name="DeGray S."/>
            <person name="DeMaso C."/>
            <person name="Dhargay N."/>
            <person name="Dooley K."/>
            <person name="Dooley E."/>
            <person name="Doricent M."/>
            <person name="Dorje P."/>
            <person name="Dorjee K."/>
            <person name="Dupes A."/>
            <person name="Elong R."/>
            <person name="Falk J."/>
            <person name="Farina A."/>
            <person name="Faro S."/>
            <person name="Ferguson D."/>
            <person name="Fisher S."/>
            <person name="Foley C.D."/>
            <person name="Franke A."/>
            <person name="Friedrich D."/>
            <person name="Gadbois L."/>
            <person name="Gearin G."/>
            <person name="Gearin C.R."/>
            <person name="Giannoukos G."/>
            <person name="Goode T."/>
            <person name="Graham J."/>
            <person name="Grandbois E."/>
            <person name="Grewal S."/>
            <person name="Gyaltsen K."/>
            <person name="Hafez N."/>
            <person name="Hagos B."/>
            <person name="Hall J."/>
            <person name="Henson C."/>
            <person name="Hollinger A."/>
            <person name="Honan T."/>
            <person name="Huard M.D."/>
            <person name="Hughes L."/>
            <person name="Hurhula B."/>
            <person name="Husby M.E."/>
            <person name="Kamat A."/>
            <person name="Kanga B."/>
            <person name="Kashin S."/>
            <person name="Khazanovich D."/>
            <person name="Kisner P."/>
            <person name="Lance K."/>
            <person name="Lara M."/>
            <person name="Lee W."/>
            <person name="Lennon N."/>
            <person name="Letendre F."/>
            <person name="LeVine R."/>
            <person name="Lipovsky A."/>
            <person name="Liu X."/>
            <person name="Liu J."/>
            <person name="Liu S."/>
            <person name="Lokyitsang T."/>
            <person name="Lokyitsang Y."/>
            <person name="Lubonja R."/>
            <person name="Lui A."/>
            <person name="MacDonald P."/>
            <person name="Magnisalis V."/>
            <person name="Maru K."/>
            <person name="Matthews C."/>
            <person name="McCusker W."/>
            <person name="McDonough S."/>
            <person name="Mehta T."/>
            <person name="Meldrim J."/>
            <person name="Meneus L."/>
            <person name="Mihai O."/>
            <person name="Mihalev A."/>
            <person name="Mihova T."/>
            <person name="Mittelman R."/>
            <person name="Mlenga V."/>
            <person name="Montmayeur A."/>
            <person name="Mulrain L."/>
            <person name="Navidi A."/>
            <person name="Naylor J."/>
            <person name="Negash T."/>
            <person name="Nguyen T."/>
            <person name="Nguyen N."/>
            <person name="Nicol R."/>
            <person name="Norbu C."/>
            <person name="Norbu N."/>
            <person name="Novod N."/>
            <person name="O'Neill B."/>
            <person name="Osman S."/>
            <person name="Markiewicz E."/>
            <person name="Oyono O.L."/>
            <person name="Patti C."/>
            <person name="Phunkhang P."/>
            <person name="Pierre F."/>
            <person name="Priest M."/>
            <person name="Raghuraman S."/>
            <person name="Rege F."/>
            <person name="Reyes R."/>
            <person name="Rise C."/>
            <person name="Rogov P."/>
            <person name="Ross K."/>
            <person name="Ryan E."/>
            <person name="Settipalli S."/>
            <person name="Shea T."/>
            <person name="Sherpa N."/>
            <person name="Shi L."/>
            <person name="Shih D."/>
            <person name="Sparrow T."/>
            <person name="Spaulding J."/>
            <person name="Stalker J."/>
            <person name="Stange-Thomann N."/>
            <person name="Stavropoulos S."/>
            <person name="Stone C."/>
            <person name="Strader C."/>
            <person name="Tesfaye S."/>
            <person name="Thomson T."/>
            <person name="Thoulutsang Y."/>
            <person name="Thoulutsang D."/>
            <person name="Topham K."/>
            <person name="Topping I."/>
            <person name="Tsamla T."/>
            <person name="Vassiliev H."/>
            <person name="Vo A."/>
            <person name="Wangchuk T."/>
            <person name="Wangdi T."/>
            <person name="Weiand M."/>
            <person name="Wilkinson J."/>
            <person name="Wilson A."/>
            <person name="Yadav S."/>
            <person name="Young G."/>
            <person name="Yu Q."/>
            <person name="Zembek L."/>
            <person name="Zhong D."/>
            <person name="Zimmer A."/>
            <person name="Zwirko Z."/>
            <person name="Jaffe D.B."/>
            <person name="Alvarez P."/>
            <person name="Brockman W."/>
            <person name="Butler J."/>
            <person name="Chin C."/>
            <person name="Gnerre S."/>
            <person name="Grabherr M."/>
            <person name="Kleber M."/>
            <person name="Mauceli E."/>
            <person name="MacCallum I."/>
        </authorList>
    </citation>
    <scope>NUCLEOTIDE SEQUENCE [LARGE SCALE GENOMIC DNA]</scope>
    <source>
        <strain evidence="3">Tucson 15287-2541.00</strain>
    </source>
</reference>
<gene>
    <name evidence="2" type="primary">Dgri\GH16487</name>
    <name evidence="2" type="ORF">Dgri_GH16487</name>
</gene>
<evidence type="ECO:0000313" key="3">
    <source>
        <dbReference type="Proteomes" id="UP000001070"/>
    </source>
</evidence>
<dbReference type="Gene3D" id="3.40.50.1820">
    <property type="entry name" value="alpha/beta hydrolase"/>
    <property type="match status" value="1"/>
</dbReference>
<dbReference type="AlphaFoldDB" id="B4J0J6"/>
<dbReference type="SUPFAM" id="SSF53474">
    <property type="entry name" value="alpha/beta-Hydrolases"/>
    <property type="match status" value="1"/>
</dbReference>
<dbReference type="eggNOG" id="KOG1454">
    <property type="taxonomic scope" value="Eukaryota"/>
</dbReference>